<evidence type="ECO:0000313" key="2">
    <source>
        <dbReference type="Proteomes" id="UP000198814"/>
    </source>
</evidence>
<accession>A0A1H8LV45</accession>
<dbReference type="Pfam" id="PF13689">
    <property type="entry name" value="DUF4154"/>
    <property type="match status" value="1"/>
</dbReference>
<dbReference type="Proteomes" id="UP000198814">
    <property type="component" value="Unassembled WGS sequence"/>
</dbReference>
<dbReference type="STRING" id="42354.SAMN05216333_10470"/>
<proteinExistence type="predicted"/>
<organism evidence="1 2">
    <name type="scientific">Nitrosomonas oligotropha</name>
    <dbReference type="NCBI Taxonomy" id="42354"/>
    <lineage>
        <taxon>Bacteria</taxon>
        <taxon>Pseudomonadati</taxon>
        <taxon>Pseudomonadota</taxon>
        <taxon>Betaproteobacteria</taxon>
        <taxon>Nitrosomonadales</taxon>
        <taxon>Nitrosomonadaceae</taxon>
        <taxon>Nitrosomonas</taxon>
    </lineage>
</organism>
<name>A0A1H8LV45_9PROT</name>
<gene>
    <name evidence="1" type="ORF">SAMN05216333_10470</name>
</gene>
<protein>
    <recommendedName>
        <fullName evidence="3">YfiR family protein</fullName>
    </recommendedName>
</protein>
<sequence length="166" mass="18663">MFYIASIGFTADVQADEAAEYMLKAAFLYNFAIFTTWPDRTTDNFNLCIYGKDPFNQDLDSLMRKKHINDRKVIIHRINTIDRLSQCQLVFISRAAIGDLADIIDDLKDKPVLTVADSPGVSQQGVVLNMNVKDDKITFEANLTMARKAGLSLSSQLLRLATKVQQ</sequence>
<keyword evidence="2" id="KW-1185">Reference proteome</keyword>
<evidence type="ECO:0008006" key="3">
    <source>
        <dbReference type="Google" id="ProtNLM"/>
    </source>
</evidence>
<dbReference type="AlphaFoldDB" id="A0A1H8LV45"/>
<dbReference type="InterPro" id="IPR025293">
    <property type="entry name" value="YfiR/HmsC-like"/>
</dbReference>
<dbReference type="EMBL" id="FODO01000004">
    <property type="protein sequence ID" value="SEO08987.1"/>
    <property type="molecule type" value="Genomic_DNA"/>
</dbReference>
<reference evidence="2" key="1">
    <citation type="submission" date="2016-10" db="EMBL/GenBank/DDBJ databases">
        <authorList>
            <person name="Varghese N."/>
            <person name="Submissions S."/>
        </authorList>
    </citation>
    <scope>NUCLEOTIDE SEQUENCE [LARGE SCALE GENOMIC DNA]</scope>
    <source>
        <strain evidence="2">Nm76</strain>
    </source>
</reference>
<evidence type="ECO:0000313" key="1">
    <source>
        <dbReference type="EMBL" id="SEO08987.1"/>
    </source>
</evidence>